<keyword evidence="2" id="KW-1185">Reference proteome</keyword>
<reference evidence="1 2" key="1">
    <citation type="journal article" date="2019" name="Sci. Rep.">
        <title>Orb-weaving spider Araneus ventricosus genome elucidates the spidroin gene catalogue.</title>
        <authorList>
            <person name="Kono N."/>
            <person name="Nakamura H."/>
            <person name="Ohtoshi R."/>
            <person name="Moran D.A.P."/>
            <person name="Shinohara A."/>
            <person name="Yoshida Y."/>
            <person name="Fujiwara M."/>
            <person name="Mori M."/>
            <person name="Tomita M."/>
            <person name="Arakawa K."/>
        </authorList>
    </citation>
    <scope>NUCLEOTIDE SEQUENCE [LARGE SCALE GENOMIC DNA]</scope>
</reference>
<evidence type="ECO:0000313" key="2">
    <source>
        <dbReference type="Proteomes" id="UP000499080"/>
    </source>
</evidence>
<protein>
    <submittedName>
        <fullName evidence="1">Uncharacterized protein</fullName>
    </submittedName>
</protein>
<dbReference type="Proteomes" id="UP000499080">
    <property type="component" value="Unassembled WGS sequence"/>
</dbReference>
<evidence type="ECO:0000313" key="1">
    <source>
        <dbReference type="EMBL" id="GBN47439.1"/>
    </source>
</evidence>
<gene>
    <name evidence="1" type="ORF">AVEN_57350_1</name>
</gene>
<dbReference type="AlphaFoldDB" id="A0A4Y2P8R9"/>
<name>A0A4Y2P8R9_ARAVE</name>
<sequence length="35" mass="3909">MVVNSTNAEKNDTLFNNMYEIELPVRVEVALAARG</sequence>
<comment type="caution">
    <text evidence="1">The sequence shown here is derived from an EMBL/GenBank/DDBJ whole genome shotgun (WGS) entry which is preliminary data.</text>
</comment>
<proteinExistence type="predicted"/>
<organism evidence="1 2">
    <name type="scientific">Araneus ventricosus</name>
    <name type="common">Orbweaver spider</name>
    <name type="synonym">Epeira ventricosa</name>
    <dbReference type="NCBI Taxonomy" id="182803"/>
    <lineage>
        <taxon>Eukaryota</taxon>
        <taxon>Metazoa</taxon>
        <taxon>Ecdysozoa</taxon>
        <taxon>Arthropoda</taxon>
        <taxon>Chelicerata</taxon>
        <taxon>Arachnida</taxon>
        <taxon>Araneae</taxon>
        <taxon>Araneomorphae</taxon>
        <taxon>Entelegynae</taxon>
        <taxon>Araneoidea</taxon>
        <taxon>Araneidae</taxon>
        <taxon>Araneus</taxon>
    </lineage>
</organism>
<dbReference type="EMBL" id="BGPR01213656">
    <property type="protein sequence ID" value="GBN47439.1"/>
    <property type="molecule type" value="Genomic_DNA"/>
</dbReference>
<accession>A0A4Y2P8R9</accession>
<feature type="non-terminal residue" evidence="1">
    <location>
        <position position="35"/>
    </location>
</feature>